<sequence length="358" mass="39168">MLGLAAPASTQAQTLLQEQPQPETLPDAPPVGWQLAPGLTVSGYATGQFLAPLGDTELPDNPGDVNNTQFSRRARFNLSHLSAIAWWEPAADWKLLGEIDLQNIAQLPSGSGAQYGAAASAYVALERVYADYRATDALTLRAGKFLTPIGHWNQDHSDPQTWTVLRPLISQAAFPTSVTGLMAFGSLPMADQWLDYQLYASNGGEWRPSPWTHPFDSAFGGRLSTSLNPDFKMGVSLSRFFERETPGNEFLLAGVDAAWTLGRAELSMEAMHRRSPGGQGGERGWFLQGALPVAGRWWLTGRQEYYRRDVDGWSSRSTLIGAVYKGVDHWTFKIEWVQLSARAVGQPAGLLSSLTLAF</sequence>
<name>A0ABN1JI02_9BURK</name>
<comment type="caution">
    <text evidence="1">The sequence shown here is derived from an EMBL/GenBank/DDBJ whole genome shotgun (WGS) entry which is preliminary data.</text>
</comment>
<protein>
    <submittedName>
        <fullName evidence="1">Uncharacterized protein</fullName>
    </submittedName>
</protein>
<accession>A0ABN1JI02</accession>
<dbReference type="RefSeq" id="WP_141290244.1">
    <property type="nucleotide sequence ID" value="NZ_VIDT01000576.1"/>
</dbReference>
<dbReference type="Proteomes" id="UP001500279">
    <property type="component" value="Unassembled WGS sequence"/>
</dbReference>
<dbReference type="Gene3D" id="2.40.160.10">
    <property type="entry name" value="Porin"/>
    <property type="match status" value="1"/>
</dbReference>
<proteinExistence type="predicted"/>
<organism evidence="1 2">
    <name type="scientific">Ideonella azotifigens</name>
    <dbReference type="NCBI Taxonomy" id="513160"/>
    <lineage>
        <taxon>Bacteria</taxon>
        <taxon>Pseudomonadati</taxon>
        <taxon>Pseudomonadota</taxon>
        <taxon>Betaproteobacteria</taxon>
        <taxon>Burkholderiales</taxon>
        <taxon>Sphaerotilaceae</taxon>
        <taxon>Ideonella</taxon>
    </lineage>
</organism>
<dbReference type="InterPro" id="IPR023614">
    <property type="entry name" value="Porin_dom_sf"/>
</dbReference>
<evidence type="ECO:0000313" key="2">
    <source>
        <dbReference type="Proteomes" id="UP001500279"/>
    </source>
</evidence>
<gene>
    <name evidence="1" type="ORF">GCM10009107_01630</name>
</gene>
<keyword evidence="2" id="KW-1185">Reference proteome</keyword>
<evidence type="ECO:0000313" key="1">
    <source>
        <dbReference type="EMBL" id="GAA0740211.1"/>
    </source>
</evidence>
<dbReference type="EMBL" id="BAAAEW010000002">
    <property type="protein sequence ID" value="GAA0740211.1"/>
    <property type="molecule type" value="Genomic_DNA"/>
</dbReference>
<reference evidence="1 2" key="1">
    <citation type="journal article" date="2019" name="Int. J. Syst. Evol. Microbiol.">
        <title>The Global Catalogue of Microorganisms (GCM) 10K type strain sequencing project: providing services to taxonomists for standard genome sequencing and annotation.</title>
        <authorList>
            <consortium name="The Broad Institute Genomics Platform"/>
            <consortium name="The Broad Institute Genome Sequencing Center for Infectious Disease"/>
            <person name="Wu L."/>
            <person name="Ma J."/>
        </authorList>
    </citation>
    <scope>NUCLEOTIDE SEQUENCE [LARGE SCALE GENOMIC DNA]</scope>
    <source>
        <strain evidence="1 2">JCM 15503</strain>
    </source>
</reference>
<dbReference type="SUPFAM" id="SSF56935">
    <property type="entry name" value="Porins"/>
    <property type="match status" value="1"/>
</dbReference>